<dbReference type="Proteomes" id="UP000238701">
    <property type="component" value="Unassembled WGS sequence"/>
</dbReference>
<evidence type="ECO:0000313" key="1">
    <source>
        <dbReference type="EMBL" id="SPF34726.1"/>
    </source>
</evidence>
<evidence type="ECO:0000313" key="2">
    <source>
        <dbReference type="Proteomes" id="UP000238701"/>
    </source>
</evidence>
<name>A0A2U3K502_9BACT</name>
<organism evidence="1 2">
    <name type="scientific">Candidatus Sulfotelmatobacter kueseliae</name>
    <dbReference type="NCBI Taxonomy" id="2042962"/>
    <lineage>
        <taxon>Bacteria</taxon>
        <taxon>Pseudomonadati</taxon>
        <taxon>Acidobacteriota</taxon>
        <taxon>Terriglobia</taxon>
        <taxon>Terriglobales</taxon>
        <taxon>Candidatus Korobacteraceae</taxon>
        <taxon>Candidatus Sulfotelmatobacter</taxon>
    </lineage>
</organism>
<sequence length="220" mass="24026">MDSICQSCVCSDTYTRTISEELFVQFCAANTIPWELVPTGTERTPDFRIRLGNTQVICEVKQIDPNAEDVAELEELGSSEAVGRLVPNRMRDKLKDSAQLKAASHDGRPTLLVVYDNTPIKMYTFHSDVAQAMFGRDSVRVSVSGDETVVSEPFFGGNRGLTPSQNTSVSALAILDGGPNASLSLRVYHNPYARVLLRAELFAGLPVTQFLLPGETAITL</sequence>
<proteinExistence type="predicted"/>
<gene>
    <name evidence="1" type="ORF">SBA1_1320009</name>
</gene>
<reference evidence="2" key="1">
    <citation type="submission" date="2018-02" db="EMBL/GenBank/DDBJ databases">
        <authorList>
            <person name="Hausmann B."/>
        </authorList>
    </citation>
    <scope>NUCLEOTIDE SEQUENCE [LARGE SCALE GENOMIC DNA]</scope>
    <source>
        <strain evidence="2">Peat soil MAG SbA1</strain>
    </source>
</reference>
<accession>A0A2U3K502</accession>
<dbReference type="EMBL" id="OMOD01000038">
    <property type="protein sequence ID" value="SPF34726.1"/>
    <property type="molecule type" value="Genomic_DNA"/>
</dbReference>
<dbReference type="AlphaFoldDB" id="A0A2U3K502"/>
<protein>
    <submittedName>
        <fullName evidence="1">Uncharacterized protein</fullName>
    </submittedName>
</protein>